<dbReference type="Gene3D" id="3.30.200.20">
    <property type="entry name" value="Phosphorylase Kinase, domain 1"/>
    <property type="match status" value="1"/>
</dbReference>
<dbReference type="EMBL" id="VDCV01000016">
    <property type="protein sequence ID" value="KAB5520161.1"/>
    <property type="molecule type" value="Genomic_DNA"/>
</dbReference>
<dbReference type="GO" id="GO:0000987">
    <property type="term" value="F:cis-regulatory region sequence-specific DNA binding"/>
    <property type="evidence" value="ECO:0007669"/>
    <property type="project" value="InterPro"/>
</dbReference>
<dbReference type="SMART" id="SM00432">
    <property type="entry name" value="MADS"/>
    <property type="match status" value="1"/>
</dbReference>
<dbReference type="GO" id="GO:0005634">
    <property type="term" value="C:nucleus"/>
    <property type="evidence" value="ECO:0007669"/>
    <property type="project" value="UniProtKB-SubCell"/>
</dbReference>
<evidence type="ECO:0000256" key="1">
    <source>
        <dbReference type="ARBA" id="ARBA00004123"/>
    </source>
</evidence>
<dbReference type="Proteomes" id="UP000326939">
    <property type="component" value="Chromosome 16"/>
</dbReference>
<dbReference type="PROSITE" id="PS50011">
    <property type="entry name" value="PROTEIN_KINASE_DOM"/>
    <property type="match status" value="1"/>
</dbReference>
<keyword evidence="5" id="KW-0238">DNA-binding</keyword>
<gene>
    <name evidence="10" type="ORF">DKX38_024480</name>
</gene>
<name>A0A5N5JLE6_9ROSI</name>
<dbReference type="SUPFAM" id="SSF56112">
    <property type="entry name" value="Protein kinase-like (PK-like)"/>
    <property type="match status" value="1"/>
</dbReference>
<evidence type="ECO:0000256" key="4">
    <source>
        <dbReference type="ARBA" id="ARBA00023015"/>
    </source>
</evidence>
<dbReference type="PANTHER" id="PTHR27001">
    <property type="entry name" value="OS01G0253100 PROTEIN"/>
    <property type="match status" value="1"/>
</dbReference>
<keyword evidence="7" id="KW-0539">Nucleus</keyword>
<keyword evidence="2" id="KW-0547">Nucleotide-binding</keyword>
<dbReference type="InterPro" id="IPR000719">
    <property type="entry name" value="Prot_kinase_dom"/>
</dbReference>
<dbReference type="GO" id="GO:0000981">
    <property type="term" value="F:DNA-binding transcription factor activity, RNA polymerase II-specific"/>
    <property type="evidence" value="ECO:0007669"/>
    <property type="project" value="InterPro"/>
</dbReference>
<dbReference type="Gene3D" id="3.40.1810.10">
    <property type="entry name" value="Transcription factor, MADS-box"/>
    <property type="match status" value="1"/>
</dbReference>
<dbReference type="PROSITE" id="PS50066">
    <property type="entry name" value="MADS_BOX_2"/>
    <property type="match status" value="1"/>
</dbReference>
<dbReference type="GO" id="GO:0004672">
    <property type="term" value="F:protein kinase activity"/>
    <property type="evidence" value="ECO:0007669"/>
    <property type="project" value="InterPro"/>
</dbReference>
<protein>
    <recommendedName>
        <fullName evidence="12">Protein kinase domain-containing protein</fullName>
    </recommendedName>
</protein>
<evidence type="ECO:0000256" key="7">
    <source>
        <dbReference type="ARBA" id="ARBA00023242"/>
    </source>
</evidence>
<proteinExistence type="predicted"/>
<evidence type="ECO:0000259" key="8">
    <source>
        <dbReference type="PROSITE" id="PS50011"/>
    </source>
</evidence>
<evidence type="ECO:0008006" key="12">
    <source>
        <dbReference type="Google" id="ProtNLM"/>
    </source>
</evidence>
<evidence type="ECO:0000259" key="9">
    <source>
        <dbReference type="PROSITE" id="PS50066"/>
    </source>
</evidence>
<dbReference type="PRINTS" id="PR00404">
    <property type="entry name" value="MADSDOMAIN"/>
</dbReference>
<organism evidence="10 11">
    <name type="scientific">Salix brachista</name>
    <dbReference type="NCBI Taxonomy" id="2182728"/>
    <lineage>
        <taxon>Eukaryota</taxon>
        <taxon>Viridiplantae</taxon>
        <taxon>Streptophyta</taxon>
        <taxon>Embryophyta</taxon>
        <taxon>Tracheophyta</taxon>
        <taxon>Spermatophyta</taxon>
        <taxon>Magnoliopsida</taxon>
        <taxon>eudicotyledons</taxon>
        <taxon>Gunneridae</taxon>
        <taxon>Pentapetalae</taxon>
        <taxon>rosids</taxon>
        <taxon>fabids</taxon>
        <taxon>Malpighiales</taxon>
        <taxon>Salicaceae</taxon>
        <taxon>Saliceae</taxon>
        <taxon>Salix</taxon>
    </lineage>
</organism>
<dbReference type="InterPro" id="IPR011009">
    <property type="entry name" value="Kinase-like_dom_sf"/>
</dbReference>
<dbReference type="PANTHER" id="PTHR27001:SF20">
    <property type="entry name" value="PROTEIN KINASE SUPERFAMILY PROTEIN"/>
    <property type="match status" value="1"/>
</dbReference>
<dbReference type="GO" id="GO:0045944">
    <property type="term" value="P:positive regulation of transcription by RNA polymerase II"/>
    <property type="evidence" value="ECO:0007669"/>
    <property type="project" value="InterPro"/>
</dbReference>
<dbReference type="Pfam" id="PF07714">
    <property type="entry name" value="PK_Tyr_Ser-Thr"/>
    <property type="match status" value="1"/>
</dbReference>
<evidence type="ECO:0000256" key="6">
    <source>
        <dbReference type="ARBA" id="ARBA00023163"/>
    </source>
</evidence>
<evidence type="ECO:0000256" key="3">
    <source>
        <dbReference type="ARBA" id="ARBA00022840"/>
    </source>
</evidence>
<reference evidence="11" key="1">
    <citation type="journal article" date="2019" name="Gigascience">
        <title>De novo genome assembly of the endangered Acer yangbiense, a plant species with extremely small populations endemic to Yunnan Province, China.</title>
        <authorList>
            <person name="Yang J."/>
            <person name="Wariss H.M."/>
            <person name="Tao L."/>
            <person name="Zhang R."/>
            <person name="Yun Q."/>
            <person name="Hollingsworth P."/>
            <person name="Dao Z."/>
            <person name="Luo G."/>
            <person name="Guo H."/>
            <person name="Ma Y."/>
            <person name="Sun W."/>
        </authorList>
    </citation>
    <scope>NUCLEOTIDE SEQUENCE [LARGE SCALE GENOMIC DNA]</scope>
    <source>
        <strain evidence="11">cv. br00</strain>
    </source>
</reference>
<comment type="caution">
    <text evidence="10">The sequence shown here is derived from an EMBL/GenBank/DDBJ whole genome shotgun (WGS) entry which is preliminary data.</text>
</comment>
<dbReference type="GO" id="GO:0005524">
    <property type="term" value="F:ATP binding"/>
    <property type="evidence" value="ECO:0007669"/>
    <property type="project" value="UniProtKB-KW"/>
</dbReference>
<dbReference type="InterPro" id="IPR036879">
    <property type="entry name" value="TF_MADSbox_sf"/>
</dbReference>
<dbReference type="Gene3D" id="1.10.510.10">
    <property type="entry name" value="Transferase(Phosphotransferase) domain 1"/>
    <property type="match status" value="1"/>
</dbReference>
<feature type="domain" description="Protein kinase" evidence="8">
    <location>
        <begin position="333"/>
        <end position="601"/>
    </location>
</feature>
<dbReference type="FunFam" id="3.30.200.20:FF:000521">
    <property type="entry name" value="Protein kinase superfamily protein"/>
    <property type="match status" value="1"/>
</dbReference>
<keyword evidence="11" id="KW-1185">Reference proteome</keyword>
<keyword evidence="4" id="KW-0805">Transcription regulation</keyword>
<feature type="domain" description="MADS-box" evidence="9">
    <location>
        <begin position="1"/>
        <end position="61"/>
    </location>
</feature>
<sequence length="601" mass="68012">MGRGKLTMELICNERSRMITYHKRKKGLTKKAREFQILCGVDACVIILGPKQNNHPVDVETWPTDLVEVRRIINRFRSEGADRKKTQDLSYFFEARKKKVDDEIAKLRKACMEAKFPAWDNRLNLLSLEQLRELAGIFESKLDVARGWLLKLKGNPFSMEDSNSGINAAGSISNKSSLMACGNLANAFLPKNIEFEGLNQQPLPCAKPVDMPLATYYPSDQLQQMLPFNGDPINSPMLMLMMNREDFGQFGGLSSSTTLKSTVQYNYDPTTELIGNMMMFNNPRAHSKISTITVDSVWQETMHRLIRKMRPYLLAWLHRSRSGPASLVRRFSYKDMKRATDGFRRIIYSTTHGAAYRARFQDGEVALVKEVKDLNQGKDKFFKEVQLLGQLHHRHLLALKGFSIGCKRLLVFDNIENGSLKEHLNDPLKTPLNWNTRLQIAIGVAAALEYLLLFSNLPIYHVSISASNVMLGENYIAKISDVGLHNSVGDYVTMPHSSNAEDCTDHACGNLTFQLGVLILVLITGQSSEKGSTDLIQWIQESCFRSSIPNMIDPDLGNNYDSRELKNLLAVARLCIKSGDKPKFSIPQIFRYLQKVENTCE</sequence>
<evidence type="ECO:0000313" key="10">
    <source>
        <dbReference type="EMBL" id="KAB5520161.1"/>
    </source>
</evidence>
<dbReference type="CDD" id="cd00266">
    <property type="entry name" value="MADS_SRF_like"/>
    <property type="match status" value="1"/>
</dbReference>
<keyword evidence="6" id="KW-0804">Transcription</keyword>
<dbReference type="GO" id="GO:0046983">
    <property type="term" value="F:protein dimerization activity"/>
    <property type="evidence" value="ECO:0007669"/>
    <property type="project" value="InterPro"/>
</dbReference>
<dbReference type="InterPro" id="IPR001245">
    <property type="entry name" value="Ser-Thr/Tyr_kinase_cat_dom"/>
</dbReference>
<evidence type="ECO:0000256" key="2">
    <source>
        <dbReference type="ARBA" id="ARBA00022741"/>
    </source>
</evidence>
<comment type="subcellular location">
    <subcellularLocation>
        <location evidence="1">Nucleus</location>
    </subcellularLocation>
</comment>
<evidence type="ECO:0000256" key="5">
    <source>
        <dbReference type="ARBA" id="ARBA00023125"/>
    </source>
</evidence>
<dbReference type="SUPFAM" id="SSF55455">
    <property type="entry name" value="SRF-like"/>
    <property type="match status" value="1"/>
</dbReference>
<accession>A0A5N5JLE6</accession>
<dbReference type="AlphaFoldDB" id="A0A5N5JLE6"/>
<dbReference type="Pfam" id="PF00319">
    <property type="entry name" value="SRF-TF"/>
    <property type="match status" value="1"/>
</dbReference>
<evidence type="ECO:0000313" key="11">
    <source>
        <dbReference type="Proteomes" id="UP000326939"/>
    </source>
</evidence>
<dbReference type="InterPro" id="IPR002100">
    <property type="entry name" value="TF_MADSbox"/>
</dbReference>
<dbReference type="GO" id="GO:0005886">
    <property type="term" value="C:plasma membrane"/>
    <property type="evidence" value="ECO:0007669"/>
    <property type="project" value="TreeGrafter"/>
</dbReference>
<dbReference type="InterPro" id="IPR033897">
    <property type="entry name" value="SRF-like_MADS-box"/>
</dbReference>
<keyword evidence="3" id="KW-0067">ATP-binding</keyword>